<dbReference type="Pfam" id="PF01329">
    <property type="entry name" value="Pterin_4a"/>
    <property type="match status" value="1"/>
</dbReference>
<dbReference type="EMBL" id="JASITI010000006">
    <property type="protein sequence ID" value="MDK9495481.1"/>
    <property type="molecule type" value="Genomic_DNA"/>
</dbReference>
<accession>A0ABT7GQ86</accession>
<organism evidence="6 7">
    <name type="scientific">Streptomyces katrae</name>
    <dbReference type="NCBI Taxonomy" id="68223"/>
    <lineage>
        <taxon>Bacteria</taxon>
        <taxon>Bacillati</taxon>
        <taxon>Actinomycetota</taxon>
        <taxon>Actinomycetes</taxon>
        <taxon>Kitasatosporales</taxon>
        <taxon>Streptomycetaceae</taxon>
        <taxon>Streptomyces</taxon>
    </lineage>
</organism>
<evidence type="ECO:0000256" key="5">
    <source>
        <dbReference type="ARBA" id="ARBA00023239"/>
    </source>
</evidence>
<evidence type="ECO:0000256" key="1">
    <source>
        <dbReference type="ARBA" id="ARBA00001554"/>
    </source>
</evidence>
<reference evidence="6 7" key="1">
    <citation type="submission" date="2023-05" db="EMBL/GenBank/DDBJ databases">
        <title>Sequencing and Assembly of Streptomyces sp. NP73.</title>
        <authorList>
            <person name="Konwar A.N."/>
            <person name="Saikia K."/>
            <person name="Thakur D."/>
        </authorList>
    </citation>
    <scope>NUCLEOTIDE SEQUENCE [LARGE SCALE GENOMIC DNA]</scope>
    <source>
        <strain evidence="6 7">NP73</strain>
    </source>
</reference>
<dbReference type="NCBIfam" id="NF002017">
    <property type="entry name" value="PRK00823.1-2"/>
    <property type="match status" value="1"/>
</dbReference>
<gene>
    <name evidence="6" type="ORF">QEZ40_006131</name>
</gene>
<comment type="caution">
    <text evidence="6">The sequence shown here is derived from an EMBL/GenBank/DDBJ whole genome shotgun (WGS) entry which is preliminary data.</text>
</comment>
<dbReference type="Gene3D" id="3.30.1360.20">
    <property type="entry name" value="Transcriptional coactivator/pterin dehydratase"/>
    <property type="match status" value="1"/>
</dbReference>
<sequence length="101" mass="10791">MTVAEALSAEQIEERIKDLTGWSTDGRRIARSYSVPHIQGAAFIVHIAAIQNDLGHHSDATLGYKTVQVSISSSDLGGYVAEHDIELARRIEAAAPAHGAV</sequence>
<comment type="similarity">
    <text evidence="2">Belongs to the pterin-4-alpha-carbinolamine dehydratase family.</text>
</comment>
<evidence type="ECO:0000313" key="6">
    <source>
        <dbReference type="EMBL" id="MDK9495481.1"/>
    </source>
</evidence>
<keyword evidence="7" id="KW-1185">Reference proteome</keyword>
<dbReference type="PANTHER" id="PTHR12599">
    <property type="entry name" value="PTERIN-4-ALPHA-CARBINOLAMINE DEHYDRATASE"/>
    <property type="match status" value="1"/>
</dbReference>
<dbReference type="Proteomes" id="UP001223390">
    <property type="component" value="Unassembled WGS sequence"/>
</dbReference>
<proteinExistence type="inferred from homology"/>
<protein>
    <recommendedName>
        <fullName evidence="4">Putative pterin-4-alpha-carbinolamine dehydratase</fullName>
        <ecNumber evidence="3">4.2.1.96</ecNumber>
    </recommendedName>
</protein>
<dbReference type="SUPFAM" id="SSF55248">
    <property type="entry name" value="PCD-like"/>
    <property type="match status" value="1"/>
</dbReference>
<keyword evidence="5 6" id="KW-0456">Lyase</keyword>
<dbReference type="GO" id="GO:0008124">
    <property type="term" value="F:4-alpha-hydroxytetrahydrobiopterin dehydratase activity"/>
    <property type="evidence" value="ECO:0007669"/>
    <property type="project" value="UniProtKB-EC"/>
</dbReference>
<dbReference type="InterPro" id="IPR001533">
    <property type="entry name" value="Pterin_deHydtase"/>
</dbReference>
<dbReference type="EC" id="4.2.1.96" evidence="3"/>
<dbReference type="CDD" id="cd00488">
    <property type="entry name" value="PCD_DCoH"/>
    <property type="match status" value="1"/>
</dbReference>
<dbReference type="InterPro" id="IPR036428">
    <property type="entry name" value="PCD_sf"/>
</dbReference>
<comment type="catalytic activity">
    <reaction evidence="1">
        <text>(4aS,6R)-4a-hydroxy-L-erythro-5,6,7,8-tetrahydrobiopterin = (6R)-L-erythro-6,7-dihydrobiopterin + H2O</text>
        <dbReference type="Rhea" id="RHEA:11920"/>
        <dbReference type="ChEBI" id="CHEBI:15377"/>
        <dbReference type="ChEBI" id="CHEBI:15642"/>
        <dbReference type="ChEBI" id="CHEBI:43120"/>
        <dbReference type="EC" id="4.2.1.96"/>
    </reaction>
</comment>
<evidence type="ECO:0000256" key="2">
    <source>
        <dbReference type="ARBA" id="ARBA00006472"/>
    </source>
</evidence>
<evidence type="ECO:0000256" key="4">
    <source>
        <dbReference type="ARBA" id="ARBA00021735"/>
    </source>
</evidence>
<evidence type="ECO:0000256" key="3">
    <source>
        <dbReference type="ARBA" id="ARBA00013252"/>
    </source>
</evidence>
<evidence type="ECO:0000313" key="7">
    <source>
        <dbReference type="Proteomes" id="UP001223390"/>
    </source>
</evidence>
<dbReference type="PANTHER" id="PTHR12599:SF0">
    <property type="entry name" value="PTERIN-4-ALPHA-CARBINOLAMINE DEHYDRATASE"/>
    <property type="match status" value="1"/>
</dbReference>
<name>A0ABT7GQ86_9ACTN</name>